<evidence type="ECO:0000313" key="9">
    <source>
        <dbReference type="EMBL" id="QMT17686.1"/>
    </source>
</evidence>
<evidence type="ECO:0000259" key="8">
    <source>
        <dbReference type="Pfam" id="PF01052"/>
    </source>
</evidence>
<dbReference type="InterPro" id="IPR036429">
    <property type="entry name" value="SpoA-like_sf"/>
</dbReference>
<sequence>MKDERLSPEEMEGLLNKPEHTESAEALSSHELDVLKELFCTAFGGKAVLQDSLFPETSAIEGPVWTVKSKEALFSEMETPVYIALGEYTGFVKMPQIVTLDQTDAHAVASQLTGETEEEALFAAVQDMLSRLFTASASALSMVTGQEAGYSLSGMDILEAGQTFPFTHFTKEQWFAEALFTLSVGDHQNVAFRMYLPAGPCRELVENLAGCEEHAEEVKEGQDMPSNDQQPPEKTQQPEGTNGPSVQSVQFSSFDDITAEQSAPNNLDMLLDIPLQVTVELGRTKRMVKDILEMSQGSIIELDKLAGEPVDILINNKLIAVGEVVVIDENFGVRVTDILSTAERISKLR</sequence>
<keyword evidence="5" id="KW-0283">Flagellar rotation</keyword>
<feature type="region of interest" description="Disordered" evidence="7">
    <location>
        <begin position="1"/>
        <end position="23"/>
    </location>
</feature>
<feature type="region of interest" description="Disordered" evidence="7">
    <location>
        <begin position="214"/>
        <end position="248"/>
    </location>
</feature>
<keyword evidence="9" id="KW-0282">Flagellum</keyword>
<reference evidence="9 10" key="1">
    <citation type="submission" date="2020-07" db="EMBL/GenBank/DDBJ databases">
        <title>Screening of a cold-adapted Planococcus bacterium producing protease in traditional shrimp paste and protease identification by genome sequencing.</title>
        <authorList>
            <person name="Gao R."/>
            <person name="Leng W."/>
            <person name="Chu Q."/>
            <person name="Wu X."/>
            <person name="Liu H."/>
            <person name="Li X."/>
        </authorList>
    </citation>
    <scope>NUCLEOTIDE SEQUENCE [LARGE SCALE GENOMIC DNA]</scope>
    <source>
        <strain evidence="9 10">XJ11</strain>
    </source>
</reference>
<dbReference type="SUPFAM" id="SSF101801">
    <property type="entry name" value="Surface presentation of antigens (SPOA)"/>
    <property type="match status" value="1"/>
</dbReference>
<comment type="subcellular location">
    <subcellularLocation>
        <location evidence="1">Cell membrane</location>
        <topology evidence="1">Peripheral membrane protein</topology>
        <orientation evidence="1">Cytoplasmic side</orientation>
    </subcellularLocation>
</comment>
<dbReference type="Proteomes" id="UP000514716">
    <property type="component" value="Chromosome"/>
</dbReference>
<dbReference type="GO" id="GO:0006935">
    <property type="term" value="P:chemotaxis"/>
    <property type="evidence" value="ECO:0007669"/>
    <property type="project" value="UniProtKB-KW"/>
</dbReference>
<dbReference type="PRINTS" id="PR00956">
    <property type="entry name" value="FLGMOTORFLIN"/>
</dbReference>
<dbReference type="KEGG" id="pdec:H1Q58_01250"/>
<evidence type="ECO:0000256" key="6">
    <source>
        <dbReference type="ARBA" id="ARBA00023136"/>
    </source>
</evidence>
<accession>A0A7D7MJ34</accession>
<protein>
    <submittedName>
        <fullName evidence="9">Flagellar motor switch protein FliN</fullName>
    </submittedName>
</protein>
<keyword evidence="9" id="KW-0969">Cilium</keyword>
<dbReference type="EMBL" id="CP059540">
    <property type="protein sequence ID" value="QMT17686.1"/>
    <property type="molecule type" value="Genomic_DNA"/>
</dbReference>
<gene>
    <name evidence="9" type="primary">fliN</name>
    <name evidence="9" type="ORF">H1Q58_01250</name>
</gene>
<dbReference type="GO" id="GO:0071973">
    <property type="term" value="P:bacterial-type flagellum-dependent cell motility"/>
    <property type="evidence" value="ECO:0007669"/>
    <property type="project" value="InterPro"/>
</dbReference>
<evidence type="ECO:0000256" key="1">
    <source>
        <dbReference type="ARBA" id="ARBA00004413"/>
    </source>
</evidence>
<dbReference type="SUPFAM" id="SSF103039">
    <property type="entry name" value="CheC-like"/>
    <property type="match status" value="1"/>
</dbReference>
<dbReference type="InterPro" id="IPR001172">
    <property type="entry name" value="FliN_T3SS_HrcQb"/>
</dbReference>
<dbReference type="NCBIfam" id="TIGR02480">
    <property type="entry name" value="fliN"/>
    <property type="match status" value="1"/>
</dbReference>
<dbReference type="GO" id="GO:0005886">
    <property type="term" value="C:plasma membrane"/>
    <property type="evidence" value="ECO:0007669"/>
    <property type="project" value="UniProtKB-SubCell"/>
</dbReference>
<evidence type="ECO:0000256" key="5">
    <source>
        <dbReference type="ARBA" id="ARBA00022779"/>
    </source>
</evidence>
<keyword evidence="9" id="KW-0966">Cell projection</keyword>
<evidence type="ECO:0000313" key="10">
    <source>
        <dbReference type="Proteomes" id="UP000514716"/>
    </source>
</evidence>
<evidence type="ECO:0000256" key="4">
    <source>
        <dbReference type="ARBA" id="ARBA00022500"/>
    </source>
</evidence>
<feature type="compositionally biased region" description="Polar residues" evidence="7">
    <location>
        <begin position="224"/>
        <end position="248"/>
    </location>
</feature>
<organism evidence="9 10">
    <name type="scientific">Planococcus maritimus</name>
    <dbReference type="NCBI Taxonomy" id="192421"/>
    <lineage>
        <taxon>Bacteria</taxon>
        <taxon>Bacillati</taxon>
        <taxon>Bacillota</taxon>
        <taxon>Bacilli</taxon>
        <taxon>Bacillales</taxon>
        <taxon>Caryophanaceae</taxon>
        <taxon>Planococcus</taxon>
    </lineage>
</organism>
<dbReference type="InterPro" id="IPR001543">
    <property type="entry name" value="FliN-like_C"/>
</dbReference>
<keyword evidence="4" id="KW-0145">Chemotaxis</keyword>
<feature type="domain" description="Flagellar motor switch protein FliN-like C-terminal" evidence="8">
    <location>
        <begin position="269"/>
        <end position="339"/>
    </location>
</feature>
<dbReference type="Gene3D" id="3.40.1550.10">
    <property type="entry name" value="CheC-like"/>
    <property type="match status" value="1"/>
</dbReference>
<dbReference type="PANTHER" id="PTHR43484:SF1">
    <property type="entry name" value="FLAGELLAR MOTOR SWITCH PROTEIN FLIN"/>
    <property type="match status" value="1"/>
</dbReference>
<dbReference type="InterPro" id="IPR012826">
    <property type="entry name" value="FliN"/>
</dbReference>
<dbReference type="AlphaFoldDB" id="A0A7D7MJ34"/>
<name>A0A7D7MJ34_PLAMR</name>
<evidence type="ECO:0000256" key="7">
    <source>
        <dbReference type="SAM" id="MobiDB-lite"/>
    </source>
</evidence>
<keyword evidence="10" id="KW-1185">Reference proteome</keyword>
<dbReference type="GO" id="GO:0003774">
    <property type="term" value="F:cytoskeletal motor activity"/>
    <property type="evidence" value="ECO:0007669"/>
    <property type="project" value="InterPro"/>
</dbReference>
<evidence type="ECO:0000256" key="2">
    <source>
        <dbReference type="ARBA" id="ARBA00009226"/>
    </source>
</evidence>
<proteinExistence type="inferred from homology"/>
<dbReference type="Pfam" id="PF01052">
    <property type="entry name" value="FliMN_C"/>
    <property type="match status" value="1"/>
</dbReference>
<comment type="similarity">
    <text evidence="2">Belongs to the FliN/MopA/SpaO family.</text>
</comment>
<evidence type="ECO:0000256" key="3">
    <source>
        <dbReference type="ARBA" id="ARBA00022475"/>
    </source>
</evidence>
<dbReference type="PANTHER" id="PTHR43484">
    <property type="match status" value="1"/>
</dbReference>
<keyword evidence="3" id="KW-1003">Cell membrane</keyword>
<dbReference type="InterPro" id="IPR028976">
    <property type="entry name" value="CheC-like_sf"/>
</dbReference>
<dbReference type="Gene3D" id="2.30.330.10">
    <property type="entry name" value="SpoA-like"/>
    <property type="match status" value="1"/>
</dbReference>
<dbReference type="RefSeq" id="WP_182092259.1">
    <property type="nucleotide sequence ID" value="NZ_CP059540.1"/>
</dbReference>
<keyword evidence="6" id="KW-0472">Membrane</keyword>
<dbReference type="GO" id="GO:0009425">
    <property type="term" value="C:bacterial-type flagellum basal body"/>
    <property type="evidence" value="ECO:0007669"/>
    <property type="project" value="InterPro"/>
</dbReference>
<dbReference type="InterPro" id="IPR051469">
    <property type="entry name" value="FliN/MopA/SpaO"/>
</dbReference>